<dbReference type="CDD" id="cd07814">
    <property type="entry name" value="SRPBCC_CalC_Aha1-like"/>
    <property type="match status" value="1"/>
</dbReference>
<keyword evidence="4" id="KW-1185">Reference proteome</keyword>
<gene>
    <name evidence="3" type="ORF">P4R38_16485</name>
</gene>
<dbReference type="InterPro" id="IPR023393">
    <property type="entry name" value="START-like_dom_sf"/>
</dbReference>
<evidence type="ECO:0000259" key="2">
    <source>
        <dbReference type="Pfam" id="PF08327"/>
    </source>
</evidence>
<name>A0ABT6CAC8_9MICO</name>
<accession>A0ABT6CAC8</accession>
<reference evidence="3 4" key="1">
    <citation type="submission" date="2023-03" db="EMBL/GenBank/DDBJ databases">
        <title>YIM 133296 draft genome.</title>
        <authorList>
            <person name="Xiong L."/>
        </authorList>
    </citation>
    <scope>NUCLEOTIDE SEQUENCE [LARGE SCALE GENOMIC DNA]</scope>
    <source>
        <strain evidence="3 4">YIM 133296</strain>
    </source>
</reference>
<dbReference type="RefSeq" id="WP_277193113.1">
    <property type="nucleotide sequence ID" value="NZ_JAROAV010000043.1"/>
</dbReference>
<dbReference type="Gene3D" id="3.30.530.20">
    <property type="match status" value="1"/>
</dbReference>
<dbReference type="InterPro" id="IPR013538">
    <property type="entry name" value="ASHA1/2-like_C"/>
</dbReference>
<evidence type="ECO:0000256" key="1">
    <source>
        <dbReference type="ARBA" id="ARBA00006817"/>
    </source>
</evidence>
<feature type="domain" description="Activator of Hsp90 ATPase homologue 1/2-like C-terminal" evidence="2">
    <location>
        <begin position="14"/>
        <end position="136"/>
    </location>
</feature>
<protein>
    <submittedName>
        <fullName evidence="3">SRPBCC domain-containing protein</fullName>
    </submittedName>
</protein>
<comment type="similarity">
    <text evidence="1">Belongs to the AHA1 family.</text>
</comment>
<comment type="caution">
    <text evidence="3">The sequence shown here is derived from an EMBL/GenBank/DDBJ whole genome shotgun (WGS) entry which is preliminary data.</text>
</comment>
<organism evidence="3 4">
    <name type="scientific">Luteipulveratus flavus</name>
    <dbReference type="NCBI Taxonomy" id="3031728"/>
    <lineage>
        <taxon>Bacteria</taxon>
        <taxon>Bacillati</taxon>
        <taxon>Actinomycetota</taxon>
        <taxon>Actinomycetes</taxon>
        <taxon>Micrococcales</taxon>
        <taxon>Dermacoccaceae</taxon>
        <taxon>Luteipulveratus</taxon>
    </lineage>
</organism>
<sequence>MTEELRLSRTYPVDADRLWAAWTVPDRLVRWWWRHWPGTTCTIDLRVGGRWRIDAPQQGIAVHGEYVTLEEPSLLAFTWIWREDGTDGPVEHVEVRFTPTPEGTLLDLHHTGIADAAGVADYRQGWTFVLDQLADTTSATPATG</sequence>
<dbReference type="Proteomes" id="UP001528912">
    <property type="component" value="Unassembled WGS sequence"/>
</dbReference>
<proteinExistence type="inferred from homology"/>
<dbReference type="EMBL" id="JAROAV010000043">
    <property type="protein sequence ID" value="MDF8265846.1"/>
    <property type="molecule type" value="Genomic_DNA"/>
</dbReference>
<evidence type="ECO:0000313" key="3">
    <source>
        <dbReference type="EMBL" id="MDF8265846.1"/>
    </source>
</evidence>
<dbReference type="Pfam" id="PF08327">
    <property type="entry name" value="AHSA1"/>
    <property type="match status" value="1"/>
</dbReference>
<evidence type="ECO:0000313" key="4">
    <source>
        <dbReference type="Proteomes" id="UP001528912"/>
    </source>
</evidence>
<dbReference type="SUPFAM" id="SSF55961">
    <property type="entry name" value="Bet v1-like"/>
    <property type="match status" value="1"/>
</dbReference>